<dbReference type="AlphaFoldDB" id="A0A080LWF6"/>
<organism evidence="1 2">
    <name type="scientific">Candidatus Accumulibacter phosphatis</name>
    <dbReference type="NCBI Taxonomy" id="327160"/>
    <lineage>
        <taxon>Bacteria</taxon>
        <taxon>Pseudomonadati</taxon>
        <taxon>Pseudomonadota</taxon>
        <taxon>Betaproteobacteria</taxon>
        <taxon>Candidatus Accumulibacter</taxon>
    </lineage>
</organism>
<proteinExistence type="predicted"/>
<dbReference type="Proteomes" id="UP000020077">
    <property type="component" value="Unassembled WGS sequence"/>
</dbReference>
<sequence>MPGGDARHDVEAMQLNAIVKLGPQPGEEELQGAHDPVRIVGGNLQCEVACPCSGFARRDAVSFRFADDRRADRFAGKHGIHLGIPVREVGPNRHLALAAEMDPQDARQLAQRLLLSQPTLQKIAQRYGGVITDEHVAAVQKNGQ</sequence>
<comment type="caution">
    <text evidence="1">The sequence shown here is derived from an EMBL/GenBank/DDBJ whole genome shotgun (WGS) entry which is preliminary data.</text>
</comment>
<accession>A0A080LWF6</accession>
<reference evidence="1 2" key="1">
    <citation type="submission" date="2014-02" db="EMBL/GenBank/DDBJ databases">
        <title>Expanding our view of genomic diversity in Candidatus Accumulibacter clades.</title>
        <authorList>
            <person name="Skennerton C.T."/>
            <person name="Barr J.J."/>
            <person name="Slater F.R."/>
            <person name="Bond P.L."/>
            <person name="Tyson G.W."/>
        </authorList>
    </citation>
    <scope>NUCLEOTIDE SEQUENCE [LARGE SCALE GENOMIC DNA]</scope>
    <source>
        <strain evidence="2">BA-91</strain>
    </source>
</reference>
<gene>
    <name evidence="1" type="ORF">AW09_002693</name>
</gene>
<dbReference type="EMBL" id="JDVG02000437">
    <property type="protein sequence ID" value="KFB72110.1"/>
    <property type="molecule type" value="Genomic_DNA"/>
</dbReference>
<protein>
    <submittedName>
        <fullName evidence="1">Uncharacterized protein</fullName>
    </submittedName>
</protein>
<name>A0A080LWF6_9PROT</name>
<evidence type="ECO:0000313" key="2">
    <source>
        <dbReference type="Proteomes" id="UP000020077"/>
    </source>
</evidence>
<evidence type="ECO:0000313" key="1">
    <source>
        <dbReference type="EMBL" id="KFB72110.1"/>
    </source>
</evidence>